<dbReference type="InterPro" id="IPR004839">
    <property type="entry name" value="Aminotransferase_I/II_large"/>
</dbReference>
<comment type="similarity">
    <text evidence="3 9">Belongs to the class-II pyridoxal-phosphate-dependent aminotransferase family. Histidinol-phosphate aminotransferase subfamily.</text>
</comment>
<dbReference type="GO" id="GO:0000105">
    <property type="term" value="P:L-histidine biosynthetic process"/>
    <property type="evidence" value="ECO:0007669"/>
    <property type="project" value="UniProtKB-UniRule"/>
</dbReference>
<dbReference type="Proteomes" id="UP000295793">
    <property type="component" value="Unassembled WGS sequence"/>
</dbReference>
<dbReference type="InterPro" id="IPR015424">
    <property type="entry name" value="PyrdxlP-dep_Trfase"/>
</dbReference>
<evidence type="ECO:0000313" key="11">
    <source>
        <dbReference type="EMBL" id="TCS38807.1"/>
    </source>
</evidence>
<dbReference type="NCBIfam" id="TIGR01141">
    <property type="entry name" value="hisC"/>
    <property type="match status" value="1"/>
</dbReference>
<dbReference type="EC" id="2.6.1.9" evidence="9"/>
<evidence type="ECO:0000256" key="8">
    <source>
        <dbReference type="ARBA" id="ARBA00047481"/>
    </source>
</evidence>
<comment type="catalytic activity">
    <reaction evidence="8 9">
        <text>L-histidinol phosphate + 2-oxoglutarate = 3-(imidazol-4-yl)-2-oxopropyl phosphate + L-glutamate</text>
        <dbReference type="Rhea" id="RHEA:23744"/>
        <dbReference type="ChEBI" id="CHEBI:16810"/>
        <dbReference type="ChEBI" id="CHEBI:29985"/>
        <dbReference type="ChEBI" id="CHEBI:57766"/>
        <dbReference type="ChEBI" id="CHEBI:57980"/>
        <dbReference type="EC" id="2.6.1.9"/>
    </reaction>
</comment>
<evidence type="ECO:0000256" key="3">
    <source>
        <dbReference type="ARBA" id="ARBA00007970"/>
    </source>
</evidence>
<feature type="domain" description="Aminotransferase class I/classII large" evidence="10">
    <location>
        <begin position="34"/>
        <end position="354"/>
    </location>
</feature>
<dbReference type="Pfam" id="PF00155">
    <property type="entry name" value="Aminotran_1_2"/>
    <property type="match status" value="1"/>
</dbReference>
<evidence type="ECO:0000256" key="1">
    <source>
        <dbReference type="ARBA" id="ARBA00001933"/>
    </source>
</evidence>
<evidence type="ECO:0000256" key="9">
    <source>
        <dbReference type="HAMAP-Rule" id="MF_01023"/>
    </source>
</evidence>
<proteinExistence type="inferred from homology"/>
<gene>
    <name evidence="9" type="primary">hisC</name>
    <name evidence="11" type="ORF">BCF53_11581</name>
</gene>
<keyword evidence="12" id="KW-1185">Reference proteome</keyword>
<dbReference type="GO" id="GO:0004400">
    <property type="term" value="F:histidinol-phosphate transaminase activity"/>
    <property type="evidence" value="ECO:0007669"/>
    <property type="project" value="UniProtKB-UniRule"/>
</dbReference>
<dbReference type="SUPFAM" id="SSF53383">
    <property type="entry name" value="PLP-dependent transferases"/>
    <property type="match status" value="1"/>
</dbReference>
<evidence type="ECO:0000256" key="2">
    <source>
        <dbReference type="ARBA" id="ARBA00005011"/>
    </source>
</evidence>
<evidence type="ECO:0000256" key="7">
    <source>
        <dbReference type="ARBA" id="ARBA00022898"/>
    </source>
</evidence>
<dbReference type="InterPro" id="IPR015421">
    <property type="entry name" value="PyrdxlP-dep_Trfase_major"/>
</dbReference>
<dbReference type="InterPro" id="IPR015422">
    <property type="entry name" value="PyrdxlP-dep_Trfase_small"/>
</dbReference>
<reference evidence="11 12" key="1">
    <citation type="submission" date="2019-03" db="EMBL/GenBank/DDBJ databases">
        <title>Genomic Encyclopedia of Archaeal and Bacterial Type Strains, Phase II (KMG-II): from individual species to whole genera.</title>
        <authorList>
            <person name="Goeker M."/>
        </authorList>
    </citation>
    <scope>NUCLEOTIDE SEQUENCE [LARGE SCALE GENOMIC DNA]</scope>
    <source>
        <strain evidence="11 12">DSM 15388</strain>
    </source>
</reference>
<keyword evidence="5 9" id="KW-0032">Aminotransferase</keyword>
<dbReference type="AlphaFoldDB" id="A0A4R3HZH6"/>
<comment type="caution">
    <text evidence="11">The sequence shown here is derived from an EMBL/GenBank/DDBJ whole genome shotgun (WGS) entry which is preliminary data.</text>
</comment>
<dbReference type="InterPro" id="IPR050106">
    <property type="entry name" value="HistidinolP_aminotransfase"/>
</dbReference>
<protein>
    <recommendedName>
        <fullName evidence="9">Histidinol-phosphate aminotransferase</fullName>
        <ecNumber evidence="9">2.6.1.9</ecNumber>
    </recommendedName>
    <alternativeName>
        <fullName evidence="9">Imidazole acetol-phosphate transaminase</fullName>
    </alternativeName>
</protein>
<dbReference type="PANTHER" id="PTHR43643">
    <property type="entry name" value="HISTIDINOL-PHOSPHATE AMINOTRANSFERASE 2"/>
    <property type="match status" value="1"/>
</dbReference>
<evidence type="ECO:0000313" key="12">
    <source>
        <dbReference type="Proteomes" id="UP000295793"/>
    </source>
</evidence>
<dbReference type="GO" id="GO:0030170">
    <property type="term" value="F:pyridoxal phosphate binding"/>
    <property type="evidence" value="ECO:0007669"/>
    <property type="project" value="InterPro"/>
</dbReference>
<name>A0A4R3HZH6_9GAMM</name>
<evidence type="ECO:0000256" key="5">
    <source>
        <dbReference type="ARBA" id="ARBA00022576"/>
    </source>
</evidence>
<organism evidence="11 12">
    <name type="scientific">Reinekea marinisedimentorum</name>
    <dbReference type="NCBI Taxonomy" id="230495"/>
    <lineage>
        <taxon>Bacteria</taxon>
        <taxon>Pseudomonadati</taxon>
        <taxon>Pseudomonadota</taxon>
        <taxon>Gammaproteobacteria</taxon>
        <taxon>Oceanospirillales</taxon>
        <taxon>Saccharospirillaceae</taxon>
        <taxon>Reinekea</taxon>
    </lineage>
</organism>
<feature type="modified residue" description="N6-(pyridoxal phosphate)lysine" evidence="9">
    <location>
        <position position="226"/>
    </location>
</feature>
<keyword evidence="9" id="KW-0368">Histidine biosynthesis</keyword>
<dbReference type="EMBL" id="SLZR01000015">
    <property type="protein sequence ID" value="TCS38807.1"/>
    <property type="molecule type" value="Genomic_DNA"/>
</dbReference>
<dbReference type="RefSeq" id="WP_165901937.1">
    <property type="nucleotide sequence ID" value="NZ_SLZR01000015.1"/>
</dbReference>
<keyword evidence="6 9" id="KW-0808">Transferase</keyword>
<comment type="subunit">
    <text evidence="4 9">Homodimer.</text>
</comment>
<dbReference type="Gene3D" id="3.40.640.10">
    <property type="entry name" value="Type I PLP-dependent aspartate aminotransferase-like (Major domain)"/>
    <property type="match status" value="1"/>
</dbReference>
<keyword evidence="9" id="KW-0028">Amino-acid biosynthesis</keyword>
<evidence type="ECO:0000256" key="4">
    <source>
        <dbReference type="ARBA" id="ARBA00011738"/>
    </source>
</evidence>
<dbReference type="PANTHER" id="PTHR43643:SF3">
    <property type="entry name" value="HISTIDINOL-PHOSPHATE AMINOTRANSFERASE"/>
    <property type="match status" value="1"/>
</dbReference>
<evidence type="ECO:0000259" key="10">
    <source>
        <dbReference type="Pfam" id="PF00155"/>
    </source>
</evidence>
<dbReference type="InterPro" id="IPR005861">
    <property type="entry name" value="HisP_aminotrans"/>
</dbReference>
<keyword evidence="7 9" id="KW-0663">Pyridoxal phosphate</keyword>
<comment type="pathway">
    <text evidence="2 9">Amino-acid biosynthesis; L-histidine biosynthesis; L-histidine from 5-phospho-alpha-D-ribose 1-diphosphate: step 7/9.</text>
</comment>
<dbReference type="UniPathway" id="UPA00031">
    <property type="reaction ID" value="UER00012"/>
</dbReference>
<dbReference type="CDD" id="cd00609">
    <property type="entry name" value="AAT_like"/>
    <property type="match status" value="1"/>
</dbReference>
<accession>A0A4R3HZH6</accession>
<dbReference type="Gene3D" id="3.90.1150.10">
    <property type="entry name" value="Aspartate Aminotransferase, domain 1"/>
    <property type="match status" value="1"/>
</dbReference>
<evidence type="ECO:0000256" key="6">
    <source>
        <dbReference type="ARBA" id="ARBA00022679"/>
    </source>
</evidence>
<sequence>MITERTNRAFSKVRPYIPGANIDQKKEEYGLESLIKLASNENPVGVSPKGIAALNNMANVVNIYPDPSAVSLREAIGRKLGVSKDEVIVSNGASGVLRLVTEILIEEGDEVVYSKPTFPAYYNNTVRNGGIPVEIPLTKDYAYNLAGMAEAITEKTKLIIICNPNNPTGTILTFAEIEKFLKQVPKDILIIVDEAYIEYVENRDQADSLKGLKQHNNLLIVRTFSKIYGLAGLRIGYGLACKQIIDTLYQAHQTFVTSSPALAAAEAALDDDEFLEEVNTVNKVGKKFLTQEFSAMGFDIIPSEANFLFVDMKAEASHIYEELLKKGCIIRPMGKFVRITIGTESENKILVSALKEIK</sequence>
<dbReference type="HAMAP" id="MF_01023">
    <property type="entry name" value="HisC_aminotrans_2"/>
    <property type="match status" value="1"/>
</dbReference>
<comment type="cofactor">
    <cofactor evidence="1 9">
        <name>pyridoxal 5'-phosphate</name>
        <dbReference type="ChEBI" id="CHEBI:597326"/>
    </cofactor>
</comment>